<proteinExistence type="inferred from homology"/>
<dbReference type="PANTHER" id="PTHR32057">
    <property type="entry name" value="PROTEIN ADENYLYLTRANSFERASE SELO, MITOCHONDRIAL"/>
    <property type="match status" value="1"/>
</dbReference>
<evidence type="ECO:0000313" key="11">
    <source>
        <dbReference type="EMBL" id="CDP34557.1"/>
    </source>
</evidence>
<keyword evidence="8" id="KW-0460">Magnesium</keyword>
<dbReference type="PhylomeDB" id="A0A060T6N1"/>
<evidence type="ECO:0000256" key="7">
    <source>
        <dbReference type="ARBA" id="ARBA00022840"/>
    </source>
</evidence>
<sequence>MTTLRNLPKSASFTRWLTPDSRVPSIEEAKKVPEETVRRARPVDGSFTWMRPEKRKEVQLAAVSEPAMRDLGLDPEESKTQEFLNVFSGQEVIEDEQKGIYPWSQAYAGWQFGEWAGQLGDGRVVSLFESTNQKTGKRYELQLKGAGLTPYSRFADGKAVLRSSIREALVSEHLNALGIPTTRALSLVQLPGTFARRYTMEECAIVCRMAESWIRIGTFDFHRARGARDEMRKLADYCISEVFQLDATAKDRYQQLYREIVTRNATTLGYWQAYGFMNGVLNTDNTSILGLSMDFGPFSFMDTFDAAYTPNHDDGLLRYSFKNQPSAVWWNMLRLGEDLGELLGAGDLVDDETFKKDGLKQDQVQGVIKRAEEFIESQHDVFKEAFMMQYTKLMRARLGLKEERDSDNDDIFTPLLDTLQDCELDYNVFFRNLSNVDLSKTDFAELIDADRGFAPSKTTEEAAEAVTKWIQETYKPRLESEGTSEEDRRKLMNSVNPKFLLRTWLLDEVIKEATSKGSFDLYNTVQNMALNPFQDSWGGDADLEKRYTSPPAKAQKGIQCSCSS</sequence>
<evidence type="ECO:0000256" key="3">
    <source>
        <dbReference type="ARBA" id="ARBA00022679"/>
    </source>
</evidence>
<keyword evidence="6" id="KW-0547">Nucleotide-binding</keyword>
<dbReference type="AlphaFoldDB" id="A0A060T6N1"/>
<accession>A0A060T6N1</accession>
<keyword evidence="4" id="KW-0548">Nucleotidyltransferase</keyword>
<keyword evidence="7" id="KW-0067">ATP-binding</keyword>
<dbReference type="GO" id="GO:0070733">
    <property type="term" value="F:AMPylase activity"/>
    <property type="evidence" value="ECO:0007669"/>
    <property type="project" value="TreeGrafter"/>
</dbReference>
<evidence type="ECO:0000256" key="8">
    <source>
        <dbReference type="ARBA" id="ARBA00022842"/>
    </source>
</evidence>
<dbReference type="PANTHER" id="PTHR32057:SF14">
    <property type="entry name" value="PROTEIN ADENYLYLTRANSFERASE SELO, MITOCHONDRIAL"/>
    <property type="match status" value="1"/>
</dbReference>
<protein>
    <recommendedName>
        <fullName evidence="9">Selenoprotein O</fullName>
    </recommendedName>
</protein>
<dbReference type="HAMAP" id="MF_00692">
    <property type="entry name" value="SelO"/>
    <property type="match status" value="1"/>
</dbReference>
<feature type="region of interest" description="Disordered" evidence="10">
    <location>
        <begin position="541"/>
        <end position="564"/>
    </location>
</feature>
<dbReference type="GO" id="GO:0005739">
    <property type="term" value="C:mitochondrion"/>
    <property type="evidence" value="ECO:0007669"/>
    <property type="project" value="TreeGrafter"/>
</dbReference>
<comment type="similarity">
    <text evidence="2">Belongs to the SELO family.</text>
</comment>
<dbReference type="GO" id="GO:0046872">
    <property type="term" value="F:metal ion binding"/>
    <property type="evidence" value="ECO:0007669"/>
    <property type="project" value="UniProtKB-KW"/>
</dbReference>
<organism evidence="11">
    <name type="scientific">Blastobotrys adeninivorans</name>
    <name type="common">Yeast</name>
    <name type="synonym">Arxula adeninivorans</name>
    <dbReference type="NCBI Taxonomy" id="409370"/>
    <lineage>
        <taxon>Eukaryota</taxon>
        <taxon>Fungi</taxon>
        <taxon>Dikarya</taxon>
        <taxon>Ascomycota</taxon>
        <taxon>Saccharomycotina</taxon>
        <taxon>Dipodascomycetes</taxon>
        <taxon>Dipodascales</taxon>
        <taxon>Trichomonascaceae</taxon>
        <taxon>Blastobotrys</taxon>
    </lineage>
</organism>
<evidence type="ECO:0000256" key="1">
    <source>
        <dbReference type="ARBA" id="ARBA00001946"/>
    </source>
</evidence>
<name>A0A060T6N1_BLAAD</name>
<dbReference type="Pfam" id="PF02696">
    <property type="entry name" value="SelO"/>
    <property type="match status" value="1"/>
</dbReference>
<dbReference type="GO" id="GO:0005524">
    <property type="term" value="F:ATP binding"/>
    <property type="evidence" value="ECO:0007669"/>
    <property type="project" value="UniProtKB-KW"/>
</dbReference>
<reference evidence="11" key="2">
    <citation type="submission" date="2014-06" db="EMBL/GenBank/DDBJ databases">
        <title>The complete genome of Blastobotrys (Arxula) adeninivorans LS3 - a yeast of biotechnological interest.</title>
        <authorList>
            <person name="Kunze G."/>
            <person name="Gaillardin C."/>
            <person name="Czernicka M."/>
            <person name="Durrens P."/>
            <person name="Martin T."/>
            <person name="Boer E."/>
            <person name="Gabaldon T."/>
            <person name="Cruz J."/>
            <person name="Talla E."/>
            <person name="Marck C."/>
            <person name="Goffeau A."/>
            <person name="Barbe V."/>
            <person name="Baret P."/>
            <person name="Baronian K."/>
            <person name="Beier S."/>
            <person name="Bleykasten C."/>
            <person name="Bode R."/>
            <person name="Casaregola S."/>
            <person name="Despons L."/>
            <person name="Fairhead C."/>
            <person name="Giersberg M."/>
            <person name="Gierski P."/>
            <person name="Hahnel U."/>
            <person name="Hartmann A."/>
            <person name="Jankowska D."/>
            <person name="Jubin C."/>
            <person name="Jung P."/>
            <person name="Lafontaine I."/>
            <person name="Leh-Louis V."/>
            <person name="Lemaire M."/>
            <person name="Marcet-Houben M."/>
            <person name="Mascher M."/>
            <person name="Morel G."/>
            <person name="Richard G.-F."/>
            <person name="Riechen J."/>
            <person name="Sacerdot C."/>
            <person name="Sarkar A."/>
            <person name="Savel G."/>
            <person name="Schacherer J."/>
            <person name="Sherman D."/>
            <person name="Straub M.-L."/>
            <person name="Stein N."/>
            <person name="Thierry A."/>
            <person name="Trautwein-Schult A."/>
            <person name="Westhof E."/>
            <person name="Worch S."/>
            <person name="Dujon B."/>
            <person name="Souciet J.-L."/>
            <person name="Wincker P."/>
            <person name="Scholz U."/>
            <person name="Neuveglise N."/>
        </authorList>
    </citation>
    <scope>NUCLEOTIDE SEQUENCE</scope>
    <source>
        <strain evidence="11">LS3</strain>
    </source>
</reference>
<reference evidence="11" key="1">
    <citation type="submission" date="2014-02" db="EMBL/GenBank/DDBJ databases">
        <authorList>
            <person name="Genoscope - CEA"/>
        </authorList>
    </citation>
    <scope>NUCLEOTIDE SEQUENCE</scope>
    <source>
        <strain evidence="11">LS3</strain>
    </source>
</reference>
<evidence type="ECO:0000256" key="10">
    <source>
        <dbReference type="SAM" id="MobiDB-lite"/>
    </source>
</evidence>
<gene>
    <name evidence="11" type="ORF">GNLVRS02_ARAD1C15202g</name>
</gene>
<dbReference type="NCBIfam" id="NF000658">
    <property type="entry name" value="PRK00029.1"/>
    <property type="match status" value="1"/>
</dbReference>
<dbReference type="InterPro" id="IPR003846">
    <property type="entry name" value="SelO"/>
</dbReference>
<evidence type="ECO:0000256" key="6">
    <source>
        <dbReference type="ARBA" id="ARBA00022741"/>
    </source>
</evidence>
<keyword evidence="3" id="KW-0808">Transferase</keyword>
<comment type="cofactor">
    <cofactor evidence="1">
        <name>Mg(2+)</name>
        <dbReference type="ChEBI" id="CHEBI:18420"/>
    </cofactor>
</comment>
<evidence type="ECO:0000256" key="5">
    <source>
        <dbReference type="ARBA" id="ARBA00022723"/>
    </source>
</evidence>
<dbReference type="EMBL" id="HG937693">
    <property type="protein sequence ID" value="CDP34557.1"/>
    <property type="molecule type" value="Genomic_DNA"/>
</dbReference>
<keyword evidence="5" id="KW-0479">Metal-binding</keyword>
<evidence type="ECO:0000256" key="9">
    <source>
        <dbReference type="ARBA" id="ARBA00031547"/>
    </source>
</evidence>
<evidence type="ECO:0000256" key="2">
    <source>
        <dbReference type="ARBA" id="ARBA00009747"/>
    </source>
</evidence>
<evidence type="ECO:0000256" key="4">
    <source>
        <dbReference type="ARBA" id="ARBA00022695"/>
    </source>
</evidence>